<keyword evidence="3" id="KW-1185">Reference proteome</keyword>
<evidence type="ECO:0000313" key="3">
    <source>
        <dbReference type="Proteomes" id="UP001385951"/>
    </source>
</evidence>
<sequence>MAAENSRVMDRMLSREIKPILLLPPASSFCVTSPSSTATSMLAVMSIPHRMLNTPPPSAQKRPRGLWKGRRLPADSTKLARNTHDDSPNLTDEDDNRCDTTTLTEVCYDDDLDDARSSSSSSSKRRRVSGGFSDYSCHSGSASRALSPELCHAPNALKPFSVGSMGDSTRLTARTTSTSSSGRPNPSTSDLEDWDNLKALFAKATDLCENESLEALPFLRAVIRECTRILTKHSDPSIIFTGRRNQQSNYSPVQVVTPTEERLHRDWGNETFEAALRTNIMKSKRPASRSEDLPTALHAIFGIALFYMGNIVAQDPSLVLPGEPSSAVTYWLAALDVFETGESLPCFIDGRGSNETNEDWRMAISWGRTLVSLADEKVNSIQRARAEAEARAGAGVPAKAFPSSWSHMSTPGPFS</sequence>
<feature type="region of interest" description="Disordered" evidence="1">
    <location>
        <begin position="162"/>
        <end position="191"/>
    </location>
</feature>
<dbReference type="Proteomes" id="UP001385951">
    <property type="component" value="Unassembled WGS sequence"/>
</dbReference>
<protein>
    <submittedName>
        <fullName evidence="2">Uncharacterized protein</fullName>
    </submittedName>
</protein>
<evidence type="ECO:0000313" key="2">
    <source>
        <dbReference type="EMBL" id="KAK7685810.1"/>
    </source>
</evidence>
<dbReference type="AlphaFoldDB" id="A0AAW0G9U6"/>
<proteinExistence type="predicted"/>
<feature type="region of interest" description="Disordered" evidence="1">
    <location>
        <begin position="50"/>
        <end position="97"/>
    </location>
</feature>
<name>A0AAW0G9U6_9APHY</name>
<feature type="compositionally biased region" description="Basic residues" evidence="1">
    <location>
        <begin position="61"/>
        <end position="71"/>
    </location>
</feature>
<organism evidence="2 3">
    <name type="scientific">Cerrena zonata</name>
    <dbReference type="NCBI Taxonomy" id="2478898"/>
    <lineage>
        <taxon>Eukaryota</taxon>
        <taxon>Fungi</taxon>
        <taxon>Dikarya</taxon>
        <taxon>Basidiomycota</taxon>
        <taxon>Agaricomycotina</taxon>
        <taxon>Agaricomycetes</taxon>
        <taxon>Polyporales</taxon>
        <taxon>Cerrenaceae</taxon>
        <taxon>Cerrena</taxon>
    </lineage>
</organism>
<comment type="caution">
    <text evidence="2">The sequence shown here is derived from an EMBL/GenBank/DDBJ whole genome shotgun (WGS) entry which is preliminary data.</text>
</comment>
<dbReference type="EMBL" id="JASBNA010000019">
    <property type="protein sequence ID" value="KAK7685810.1"/>
    <property type="molecule type" value="Genomic_DNA"/>
</dbReference>
<reference evidence="2 3" key="1">
    <citation type="submission" date="2022-09" db="EMBL/GenBank/DDBJ databases">
        <authorList>
            <person name="Palmer J.M."/>
        </authorList>
    </citation>
    <scope>NUCLEOTIDE SEQUENCE [LARGE SCALE GENOMIC DNA]</scope>
    <source>
        <strain evidence="2 3">DSM 7382</strain>
    </source>
</reference>
<gene>
    <name evidence="2" type="ORF">QCA50_011156</name>
</gene>
<evidence type="ECO:0000256" key="1">
    <source>
        <dbReference type="SAM" id="MobiDB-lite"/>
    </source>
</evidence>
<feature type="compositionally biased region" description="Low complexity" evidence="1">
    <location>
        <begin position="168"/>
        <end position="189"/>
    </location>
</feature>
<accession>A0AAW0G9U6</accession>